<sequence>MIPFFLVFILENLFNNQYAKLFPIFFIYYLLKMPQCRKCGRKISDAEDFCPFCGEPVSSRDAELLREIESFKEKRNQILAIFVLSMFGIMIIPLRNLALVLAIISFGIAVPMGIYYAWKKRQAENRLEEL</sequence>
<dbReference type="Pfam" id="PF13240">
    <property type="entry name" value="Zn_Ribbon_1"/>
    <property type="match status" value="1"/>
</dbReference>
<keyword evidence="4" id="KW-1185">Reference proteome</keyword>
<keyword evidence="1" id="KW-0472">Membrane</keyword>
<dbReference type="Proteomes" id="UP000070263">
    <property type="component" value="Unassembled WGS sequence"/>
</dbReference>
<evidence type="ECO:0000259" key="2">
    <source>
        <dbReference type="Pfam" id="PF13240"/>
    </source>
</evidence>
<gene>
    <name evidence="3" type="ORF">AKJ51_04575</name>
</gene>
<keyword evidence="1" id="KW-1133">Transmembrane helix</keyword>
<feature type="transmembrane region" description="Helical" evidence="1">
    <location>
        <begin position="98"/>
        <end position="118"/>
    </location>
</feature>
<organism evidence="3 4">
    <name type="scientific">candidate division MSBL1 archaeon SCGC-AAA382A20</name>
    <dbReference type="NCBI Taxonomy" id="1698280"/>
    <lineage>
        <taxon>Archaea</taxon>
        <taxon>Methanobacteriati</taxon>
        <taxon>Methanobacteriota</taxon>
        <taxon>candidate division MSBL1</taxon>
    </lineage>
</organism>
<reference evidence="3 4" key="1">
    <citation type="journal article" date="2016" name="Sci. Rep.">
        <title>Metabolic traits of an uncultured archaeal lineage -MSBL1- from brine pools of the Red Sea.</title>
        <authorList>
            <person name="Mwirichia R."/>
            <person name="Alam I."/>
            <person name="Rashid M."/>
            <person name="Vinu M."/>
            <person name="Ba-Alawi W."/>
            <person name="Anthony Kamau A."/>
            <person name="Kamanda Ngugi D."/>
            <person name="Goker M."/>
            <person name="Klenk H.P."/>
            <person name="Bajic V."/>
            <person name="Stingl U."/>
        </authorList>
    </citation>
    <scope>NUCLEOTIDE SEQUENCE [LARGE SCALE GENOMIC DNA]</scope>
    <source>
        <strain evidence="3">SCGC-AAA382A20</strain>
    </source>
</reference>
<keyword evidence="1" id="KW-0812">Transmembrane</keyword>
<dbReference type="AlphaFoldDB" id="A0A133VHH9"/>
<comment type="caution">
    <text evidence="3">The sequence shown here is derived from an EMBL/GenBank/DDBJ whole genome shotgun (WGS) entry which is preliminary data.</text>
</comment>
<evidence type="ECO:0000256" key="1">
    <source>
        <dbReference type="SAM" id="Phobius"/>
    </source>
</evidence>
<feature type="transmembrane region" description="Helical" evidence="1">
    <location>
        <begin position="76"/>
        <end position="92"/>
    </location>
</feature>
<name>A0A133VHH9_9EURY</name>
<evidence type="ECO:0000313" key="4">
    <source>
        <dbReference type="Proteomes" id="UP000070263"/>
    </source>
</evidence>
<feature type="transmembrane region" description="Helical" evidence="1">
    <location>
        <begin position="13"/>
        <end position="31"/>
    </location>
</feature>
<dbReference type="InterPro" id="IPR026870">
    <property type="entry name" value="Zinc_ribbon_dom"/>
</dbReference>
<feature type="domain" description="Zinc-ribbon" evidence="2">
    <location>
        <begin position="36"/>
        <end position="57"/>
    </location>
</feature>
<dbReference type="EMBL" id="LHYE01000070">
    <property type="protein sequence ID" value="KXB05887.1"/>
    <property type="molecule type" value="Genomic_DNA"/>
</dbReference>
<protein>
    <recommendedName>
        <fullName evidence="2">Zinc-ribbon domain-containing protein</fullName>
    </recommendedName>
</protein>
<proteinExistence type="predicted"/>
<evidence type="ECO:0000313" key="3">
    <source>
        <dbReference type="EMBL" id="KXB05887.1"/>
    </source>
</evidence>
<accession>A0A133VHH9</accession>